<dbReference type="EMBL" id="FXAG01000007">
    <property type="protein sequence ID" value="SMF17372.1"/>
    <property type="molecule type" value="Genomic_DNA"/>
</dbReference>
<keyword evidence="3" id="KW-1185">Reference proteome</keyword>
<sequence length="196" mass="22173">MDDHELDTLLAEIRACRHCEAQLPLGPRPVLQAAATSRILLVGQAPGVRVHQTGLPFNDPSGDRLRRWLDLDRDAFYDPARLAIVPMGFCYPGKHGSGDAPPRPECAVLWRQRLLAQLPDIRLTLLIGQYAQAWHLGKRRKKTLTDTVKAWREYQPELFVLPHPSPRNVRWFVSNPWFDDEVVPALRAAVHAALAD</sequence>
<dbReference type="Proteomes" id="UP000192920">
    <property type="component" value="Unassembled WGS sequence"/>
</dbReference>
<dbReference type="Gene3D" id="3.40.470.10">
    <property type="entry name" value="Uracil-DNA glycosylase-like domain"/>
    <property type="match status" value="1"/>
</dbReference>
<accession>A0A1Y6BMK3</accession>
<evidence type="ECO:0000313" key="2">
    <source>
        <dbReference type="EMBL" id="SMF17372.1"/>
    </source>
</evidence>
<evidence type="ECO:0000259" key="1">
    <source>
        <dbReference type="SMART" id="SM00986"/>
    </source>
</evidence>
<dbReference type="SUPFAM" id="SSF52141">
    <property type="entry name" value="Uracil-DNA glycosylase-like"/>
    <property type="match status" value="1"/>
</dbReference>
<organism evidence="2 3">
    <name type="scientific">Pseudogulbenkiania subflava DSM 22618</name>
    <dbReference type="NCBI Taxonomy" id="1123014"/>
    <lineage>
        <taxon>Bacteria</taxon>
        <taxon>Pseudomonadati</taxon>
        <taxon>Pseudomonadota</taxon>
        <taxon>Betaproteobacteria</taxon>
        <taxon>Neisseriales</taxon>
        <taxon>Chromobacteriaceae</taxon>
        <taxon>Pseudogulbenkiania</taxon>
    </lineage>
</organism>
<proteinExistence type="predicted"/>
<dbReference type="AlphaFoldDB" id="A0A1Y6BMK3"/>
<dbReference type="PANTHER" id="PTHR42160">
    <property type="entry name" value="URACIL-DNA GLYCOSYLASE SUPERFAMILY PROTEIN"/>
    <property type="match status" value="1"/>
</dbReference>
<dbReference type="InterPro" id="IPR005122">
    <property type="entry name" value="Uracil-DNA_glycosylase-like"/>
</dbReference>
<protein>
    <submittedName>
        <fullName evidence="2">Uracil-DNA glycosylase</fullName>
    </submittedName>
</protein>
<reference evidence="3" key="1">
    <citation type="submission" date="2017-04" db="EMBL/GenBank/DDBJ databases">
        <authorList>
            <person name="Varghese N."/>
            <person name="Submissions S."/>
        </authorList>
    </citation>
    <scope>NUCLEOTIDE SEQUENCE [LARGE SCALE GENOMIC DNA]</scope>
    <source>
        <strain evidence="3">DSM 22618</strain>
    </source>
</reference>
<dbReference type="SMART" id="SM00986">
    <property type="entry name" value="UDG"/>
    <property type="match status" value="1"/>
</dbReference>
<evidence type="ECO:0000313" key="3">
    <source>
        <dbReference type="Proteomes" id="UP000192920"/>
    </source>
</evidence>
<dbReference type="InterPro" id="IPR036895">
    <property type="entry name" value="Uracil-DNA_glycosylase-like_sf"/>
</dbReference>
<dbReference type="STRING" id="1123014.SAMN02745746_01699"/>
<dbReference type="Pfam" id="PF03167">
    <property type="entry name" value="UDG"/>
    <property type="match status" value="1"/>
</dbReference>
<dbReference type="CDD" id="cd10033">
    <property type="entry name" value="UDG_like"/>
    <property type="match status" value="1"/>
</dbReference>
<name>A0A1Y6BMK3_9NEIS</name>
<dbReference type="SMART" id="SM00987">
    <property type="entry name" value="UreE_C"/>
    <property type="match status" value="1"/>
</dbReference>
<dbReference type="RefSeq" id="WP_085275992.1">
    <property type="nucleotide sequence ID" value="NZ_FXAG01000007.1"/>
</dbReference>
<dbReference type="InterPro" id="IPR047124">
    <property type="entry name" value="HI_0220.2"/>
</dbReference>
<feature type="domain" description="Uracil-DNA glycosylase-like" evidence="1">
    <location>
        <begin position="30"/>
        <end position="187"/>
    </location>
</feature>
<gene>
    <name evidence="2" type="ORF">SAMN02745746_01699</name>
</gene>
<dbReference type="PANTHER" id="PTHR42160:SF1">
    <property type="entry name" value="URACIL-DNA GLYCOSYLASE SUPERFAMILY PROTEIN"/>
    <property type="match status" value="1"/>
</dbReference>